<evidence type="ECO:0008006" key="3">
    <source>
        <dbReference type="Google" id="ProtNLM"/>
    </source>
</evidence>
<name>A0AAV0RUB7_9ROSI</name>
<dbReference type="Proteomes" id="UP001154282">
    <property type="component" value="Unassembled WGS sequence"/>
</dbReference>
<keyword evidence="2" id="KW-1185">Reference proteome</keyword>
<dbReference type="EMBL" id="CAMGYJ010000011">
    <property type="protein sequence ID" value="CAI0559932.1"/>
    <property type="molecule type" value="Genomic_DNA"/>
</dbReference>
<comment type="caution">
    <text evidence="1">The sequence shown here is derived from an EMBL/GenBank/DDBJ whole genome shotgun (WGS) entry which is preliminary data.</text>
</comment>
<gene>
    <name evidence="1" type="ORF">LITE_LOCUS49455</name>
</gene>
<accession>A0AAV0RUB7</accession>
<protein>
    <recommendedName>
        <fullName evidence="3">Beta-lactamase-related domain-containing protein</fullName>
    </recommendedName>
</protein>
<proteinExistence type="predicted"/>
<evidence type="ECO:0000313" key="1">
    <source>
        <dbReference type="EMBL" id="CAI0559932.1"/>
    </source>
</evidence>
<reference evidence="1" key="1">
    <citation type="submission" date="2022-08" db="EMBL/GenBank/DDBJ databases">
        <authorList>
            <person name="Gutierrez-Valencia J."/>
        </authorList>
    </citation>
    <scope>NUCLEOTIDE SEQUENCE</scope>
</reference>
<dbReference type="AlphaFoldDB" id="A0AAV0RUB7"/>
<organism evidence="1 2">
    <name type="scientific">Linum tenue</name>
    <dbReference type="NCBI Taxonomy" id="586396"/>
    <lineage>
        <taxon>Eukaryota</taxon>
        <taxon>Viridiplantae</taxon>
        <taxon>Streptophyta</taxon>
        <taxon>Embryophyta</taxon>
        <taxon>Tracheophyta</taxon>
        <taxon>Spermatophyta</taxon>
        <taxon>Magnoliopsida</taxon>
        <taxon>eudicotyledons</taxon>
        <taxon>Gunneridae</taxon>
        <taxon>Pentapetalae</taxon>
        <taxon>rosids</taxon>
        <taxon>fabids</taxon>
        <taxon>Malpighiales</taxon>
        <taxon>Linaceae</taxon>
        <taxon>Linum</taxon>
    </lineage>
</organism>
<evidence type="ECO:0000313" key="2">
    <source>
        <dbReference type="Proteomes" id="UP001154282"/>
    </source>
</evidence>
<sequence>MKETTGQDYLTASSSKVITSVLSIQLSKAYLQLSEIQRFTWNAADCRERAEHLLL</sequence>
<feature type="non-terminal residue" evidence="1">
    <location>
        <position position="55"/>
    </location>
</feature>